<evidence type="ECO:0000313" key="3">
    <source>
        <dbReference type="Proteomes" id="UP001605036"/>
    </source>
</evidence>
<organism evidence="2 3">
    <name type="scientific">Riccia fluitans</name>
    <dbReference type="NCBI Taxonomy" id="41844"/>
    <lineage>
        <taxon>Eukaryota</taxon>
        <taxon>Viridiplantae</taxon>
        <taxon>Streptophyta</taxon>
        <taxon>Embryophyta</taxon>
        <taxon>Marchantiophyta</taxon>
        <taxon>Marchantiopsida</taxon>
        <taxon>Marchantiidae</taxon>
        <taxon>Marchantiales</taxon>
        <taxon>Ricciaceae</taxon>
        <taxon>Riccia</taxon>
    </lineage>
</organism>
<reference evidence="2 3" key="1">
    <citation type="submission" date="2024-09" db="EMBL/GenBank/DDBJ databases">
        <title>Chromosome-scale assembly of Riccia fluitans.</title>
        <authorList>
            <person name="Paukszto L."/>
            <person name="Sawicki J."/>
            <person name="Karawczyk K."/>
            <person name="Piernik-Szablinska J."/>
            <person name="Szczecinska M."/>
            <person name="Mazdziarz M."/>
        </authorList>
    </citation>
    <scope>NUCLEOTIDE SEQUENCE [LARGE SCALE GENOMIC DNA]</scope>
    <source>
        <strain evidence="2">Rf_01</strain>
        <tissue evidence="2">Aerial parts of the thallus</tissue>
    </source>
</reference>
<dbReference type="EMBL" id="JBHFFA010000002">
    <property type="protein sequence ID" value="KAL2642099.1"/>
    <property type="molecule type" value="Genomic_DNA"/>
</dbReference>
<feature type="compositionally biased region" description="Basic and acidic residues" evidence="1">
    <location>
        <begin position="56"/>
        <end position="93"/>
    </location>
</feature>
<sequence>MARMTWTQKQNTRMGRSSQNTTILSISAFGAENDSLVKSTGTGSHMVEGKQTNNSDTRHMAERPNARSRRQADVDGQRSRPTRARERQFDKTIDTSNRA</sequence>
<feature type="region of interest" description="Disordered" evidence="1">
    <location>
        <begin position="29"/>
        <end position="99"/>
    </location>
</feature>
<evidence type="ECO:0000256" key="1">
    <source>
        <dbReference type="SAM" id="MobiDB-lite"/>
    </source>
</evidence>
<accession>A0ABD1Z3W9</accession>
<gene>
    <name evidence="2" type="ORF">R1flu_009686</name>
</gene>
<comment type="caution">
    <text evidence="2">The sequence shown here is derived from an EMBL/GenBank/DDBJ whole genome shotgun (WGS) entry which is preliminary data.</text>
</comment>
<keyword evidence="3" id="KW-1185">Reference proteome</keyword>
<name>A0ABD1Z3W9_9MARC</name>
<dbReference type="AlphaFoldDB" id="A0ABD1Z3W9"/>
<protein>
    <submittedName>
        <fullName evidence="2">Uncharacterized protein</fullName>
    </submittedName>
</protein>
<dbReference type="Proteomes" id="UP001605036">
    <property type="component" value="Unassembled WGS sequence"/>
</dbReference>
<feature type="region of interest" description="Disordered" evidence="1">
    <location>
        <begin position="1"/>
        <end position="20"/>
    </location>
</feature>
<evidence type="ECO:0000313" key="2">
    <source>
        <dbReference type="EMBL" id="KAL2642099.1"/>
    </source>
</evidence>
<proteinExistence type="predicted"/>